<organism evidence="1 2">
    <name type="scientific">Trichophyton rubrum</name>
    <name type="common">Athlete's foot fungus</name>
    <name type="synonym">Epidermophyton rubrum</name>
    <dbReference type="NCBI Taxonomy" id="5551"/>
    <lineage>
        <taxon>Eukaryota</taxon>
        <taxon>Fungi</taxon>
        <taxon>Dikarya</taxon>
        <taxon>Ascomycota</taxon>
        <taxon>Pezizomycotina</taxon>
        <taxon>Eurotiomycetes</taxon>
        <taxon>Eurotiomycetidae</taxon>
        <taxon>Onygenales</taxon>
        <taxon>Arthrodermataceae</taxon>
        <taxon>Trichophyton</taxon>
    </lineage>
</organism>
<dbReference type="Proteomes" id="UP000243015">
    <property type="component" value="Unassembled WGS sequence"/>
</dbReference>
<gene>
    <name evidence="1" type="ORF">A7C99_4607</name>
</gene>
<evidence type="ECO:0000313" key="1">
    <source>
        <dbReference type="EMBL" id="OAL63955.1"/>
    </source>
</evidence>
<comment type="caution">
    <text evidence="1">The sequence shown here is derived from an EMBL/GenBank/DDBJ whole genome shotgun (WGS) entry which is preliminary data.</text>
</comment>
<dbReference type="EMBL" id="LHPM01000017">
    <property type="protein sequence ID" value="OAL63955.1"/>
    <property type="molecule type" value="Genomic_DNA"/>
</dbReference>
<dbReference type="AlphaFoldDB" id="A0A178EW44"/>
<sequence>MPDYLEYVALSRLYRDRLRQGRAEMLSFGIKERSLKTSAAAFVLGIGKSSRIFSKGKSAPTTMLSCSICEPGFTRRAMENGEEHFLDTLARMLDSVPEDAAAHVHYKKYLGGAEFIIVDNPDNAPLAIFSFILTPLGLSNLDETSKATAIMRGLSDADQTVNKGDREESDIELSQGMNGIILSYFH</sequence>
<protein>
    <submittedName>
        <fullName evidence="1">Killer toxin alpha/beta</fullName>
    </submittedName>
</protein>
<proteinExistence type="predicted"/>
<evidence type="ECO:0000313" key="2">
    <source>
        <dbReference type="Proteomes" id="UP000243015"/>
    </source>
</evidence>
<accession>A0A178EW44</accession>
<reference evidence="1 2" key="1">
    <citation type="submission" date="2016-05" db="EMBL/GenBank/DDBJ databases">
        <title>Genome sequencing of Trichophyton rubrum CMCC(F)T1i isolated from hair.</title>
        <authorList>
            <person name="Zhan P."/>
            <person name="Tao Y."/>
            <person name="Liu W."/>
        </authorList>
    </citation>
    <scope>NUCLEOTIDE SEQUENCE [LARGE SCALE GENOMIC DNA]</scope>
    <source>
        <strain evidence="2">CMCC(F)T1i</strain>
    </source>
</reference>
<name>A0A178EW44_TRIRU</name>